<evidence type="ECO:0000313" key="2">
    <source>
        <dbReference type="EMBL" id="MBY87171.1"/>
    </source>
</evidence>
<evidence type="ECO:0000313" key="3">
    <source>
        <dbReference type="Proteomes" id="UP000694846"/>
    </source>
</evidence>
<dbReference type="Pfam" id="PF15013">
    <property type="entry name" value="CCSMST1"/>
    <property type="match status" value="1"/>
</dbReference>
<accession>A0A2S2RAV5</accession>
<dbReference type="InterPro" id="IPR029160">
    <property type="entry name" value="UQCC4"/>
</dbReference>
<dbReference type="Proteomes" id="UP000694846">
    <property type="component" value="Unplaced"/>
</dbReference>
<reference evidence="4" key="2">
    <citation type="submission" date="2025-04" db="UniProtKB">
        <authorList>
            <consortium name="RefSeq"/>
        </authorList>
    </citation>
    <scope>IDENTIFICATION</scope>
    <source>
        <tissue evidence="4">Whole body</tissue>
    </source>
</reference>
<keyword evidence="1" id="KW-0472">Membrane</keyword>
<organism evidence="2">
    <name type="scientific">Sipha flava</name>
    <name type="common">yellow sugarcane aphid</name>
    <dbReference type="NCBI Taxonomy" id="143950"/>
    <lineage>
        <taxon>Eukaryota</taxon>
        <taxon>Metazoa</taxon>
        <taxon>Ecdysozoa</taxon>
        <taxon>Arthropoda</taxon>
        <taxon>Hexapoda</taxon>
        <taxon>Insecta</taxon>
        <taxon>Pterygota</taxon>
        <taxon>Neoptera</taxon>
        <taxon>Paraneoptera</taxon>
        <taxon>Hemiptera</taxon>
        <taxon>Sternorrhyncha</taxon>
        <taxon>Aphidomorpha</taxon>
        <taxon>Aphidoidea</taxon>
        <taxon>Aphididae</taxon>
        <taxon>Sipha</taxon>
    </lineage>
</organism>
<protein>
    <submittedName>
        <fullName evidence="4">Uncharacterized protein LOC112686104</fullName>
    </submittedName>
</protein>
<name>A0A2S2RAV5_9HEMI</name>
<proteinExistence type="predicted"/>
<keyword evidence="1" id="KW-1133">Transmembrane helix</keyword>
<dbReference type="EMBL" id="GGMS01017968">
    <property type="protein sequence ID" value="MBY87171.1"/>
    <property type="molecule type" value="Transcribed_RNA"/>
</dbReference>
<reference evidence="2" key="1">
    <citation type="submission" date="2018-04" db="EMBL/GenBank/DDBJ databases">
        <title>Transcriptome assembly of Sipha flava.</title>
        <authorList>
            <person name="Scully E.D."/>
            <person name="Geib S.M."/>
            <person name="Palmer N.A."/>
            <person name="Koch K."/>
            <person name="Bradshaw J."/>
            <person name="Heng-Moss T."/>
            <person name="Sarath G."/>
        </authorList>
    </citation>
    <scope>NUCLEOTIDE SEQUENCE</scope>
</reference>
<evidence type="ECO:0000313" key="4">
    <source>
        <dbReference type="RefSeq" id="XP_025414026.1"/>
    </source>
</evidence>
<gene>
    <name evidence="4" type="primary">LOC112686104</name>
    <name evidence="2" type="ORF">g.160597</name>
</gene>
<dbReference type="PANTHER" id="PTHR35268:SF1">
    <property type="entry name" value="UBIQUINOL-CYTOCHROME-C REDUCTASE COMPLEX ASSEMBLY FACTOR 4"/>
    <property type="match status" value="1"/>
</dbReference>
<dbReference type="OrthoDB" id="5783753at2759"/>
<feature type="transmembrane region" description="Helical" evidence="1">
    <location>
        <begin position="84"/>
        <end position="101"/>
    </location>
</feature>
<dbReference type="RefSeq" id="XP_025414026.1">
    <property type="nucleotide sequence ID" value="XM_025558241.1"/>
</dbReference>
<keyword evidence="3" id="KW-1185">Reference proteome</keyword>
<dbReference type="GeneID" id="112686104"/>
<dbReference type="AlphaFoldDB" id="A0A2S2RAV5"/>
<keyword evidence="1" id="KW-0812">Transmembrane</keyword>
<evidence type="ECO:0000256" key="1">
    <source>
        <dbReference type="SAM" id="Phobius"/>
    </source>
</evidence>
<dbReference type="PANTHER" id="PTHR35268">
    <property type="entry name" value="PROTEIN CCSMST1"/>
    <property type="match status" value="1"/>
</dbReference>
<sequence>MLSKQLWRSFNGRSGVVANLLKHNKNKMPLPSICTRNYSPKSNSQLDDELLNKPLKYTTSPANKWKAEHSRIGSKAEFGPWYEPHIVSASVILFMLYFFVLREENDIDMMLDKPLTDILKNE</sequence>